<reference evidence="1 2" key="1">
    <citation type="submission" date="2018-07" db="EMBL/GenBank/DDBJ databases">
        <title>Genome sequencing of oomycete isolates from Chile give support for New Zealand origin for Phytophthora kernoviae and make available the first Nothophytophthora sp. genome.</title>
        <authorList>
            <person name="Studholme D.J."/>
            <person name="Sanfuentes E."/>
            <person name="Panda P."/>
            <person name="Hill R."/>
            <person name="Sambles C."/>
            <person name="Grant M."/>
            <person name="Williams N.M."/>
            <person name="Mcdougal R.L."/>
        </authorList>
    </citation>
    <scope>NUCLEOTIDE SEQUENCE [LARGE SCALE GENOMIC DNA]</scope>
    <source>
        <strain evidence="1">Chile6</strain>
    </source>
</reference>
<evidence type="ECO:0000313" key="2">
    <source>
        <dbReference type="Proteomes" id="UP000277300"/>
    </source>
</evidence>
<comment type="caution">
    <text evidence="1">The sequence shown here is derived from an EMBL/GenBank/DDBJ whole genome shotgun (WGS) entry which is preliminary data.</text>
</comment>
<accession>A0A3F2RKB7</accession>
<dbReference type="NCBIfam" id="TIGR04534">
    <property type="entry name" value="ELWxxDGT_rpt"/>
    <property type="match status" value="1"/>
</dbReference>
<gene>
    <name evidence="1" type="ORF">BBP00_00006902</name>
</gene>
<dbReference type="EMBL" id="MBDO02000254">
    <property type="protein sequence ID" value="RLN58623.1"/>
    <property type="molecule type" value="Genomic_DNA"/>
</dbReference>
<organism evidence="1 2">
    <name type="scientific">Phytophthora kernoviae</name>
    <dbReference type="NCBI Taxonomy" id="325452"/>
    <lineage>
        <taxon>Eukaryota</taxon>
        <taxon>Sar</taxon>
        <taxon>Stramenopiles</taxon>
        <taxon>Oomycota</taxon>
        <taxon>Peronosporomycetes</taxon>
        <taxon>Peronosporales</taxon>
        <taxon>Peronosporaceae</taxon>
        <taxon>Phytophthora</taxon>
    </lineage>
</organism>
<protein>
    <recommendedName>
        <fullName evidence="3">Cadherin domain-containing protein</fullName>
    </recommendedName>
</protein>
<dbReference type="InterPro" id="IPR030916">
    <property type="entry name" value="ELWxxDGT_rpt"/>
</dbReference>
<evidence type="ECO:0000313" key="1">
    <source>
        <dbReference type="EMBL" id="RLN58623.1"/>
    </source>
</evidence>
<name>A0A3F2RKB7_9STRA</name>
<dbReference type="OrthoDB" id="191057at2759"/>
<dbReference type="AlphaFoldDB" id="A0A3F2RKB7"/>
<proteinExistence type="predicted"/>
<sequence>MAGVSFHDVDVSGIDCAVESCLMDLIVEASHGLMTLSQPTPSFSNDFTTKKVAYVVLSGTPQDLNSMLSKMVFELNSPEYYRADTPVRTDISVQLTVDDRGTFGLGGPQISTTTVVFSPVVWSHYDLLILAPEDVVTLAEDTAFAFNDGELQLVDPDSSRSIQNLIEVTIICVNDAPILLSQHFQPIPPSYSLRDLETSGLRSSIEATEDLPQQLEPTELYDPDYALRNGDLRLLDSCQSFRPSSFDPNVFFAVAEQNVWDPKETYDCPLGYRWMSTAEAHKVFVGTIELEGHKPRGSNPSHFVELNQRLYFQASSTDFGAELWTTDGTRDGTYQVADVEFGSWSSEPRFLTAFNSRIFFSAKTYAYGRELWFSDGDPRFDFTEDQHATVGTGLLLDICVGAKSSSPQQFAVLNPSIGSPLLLFQADDCVHGVELWATDGTYAGTSLVLDIRQGAIGSRPAYLTSFAGQVFFQADDGIHGAELWVTNGFSAGTTMLVDIAPGALGSKPSHLTVLNSMNAPSAVLVFAAQAESDLHVEFWQSDGTVAGTTKVYSQSPEVVRLNVDSLNAQLSAHTFVSIPSESAGFFYLGRENDNNFPDVKNAQDVSRARSITLQDVESMRQKRELTLSLSCSKGWLSLVRECMGVSFKLGDNANEKQTSALTLTGSLDALNCAVEKVVYHSKHQESGLDKIHVSVAQSILDTPSETNNDVQPGDARDSSYVVSKCMLVEIRAVNDPPLITLGSMYYAPRRQWVALSGIDIADPDSADGILYVSIAVLNGRLRVTLPPTNGPTVLHSTANGDTSRTLEFATTVAQAKIISKTLKYSCDDRDGCTNTQREYVTIQVDDNGFNGAGGPQMATKRTEIVVLEAAAV</sequence>
<evidence type="ECO:0008006" key="3">
    <source>
        <dbReference type="Google" id="ProtNLM"/>
    </source>
</evidence>
<dbReference type="Proteomes" id="UP000277300">
    <property type="component" value="Unassembled WGS sequence"/>
</dbReference>